<reference evidence="5" key="1">
    <citation type="submission" date="2021-01" db="EMBL/GenBank/DDBJ databases">
        <authorList>
            <person name="Corre E."/>
            <person name="Pelletier E."/>
            <person name="Niang G."/>
            <person name="Scheremetjew M."/>
            <person name="Finn R."/>
            <person name="Kale V."/>
            <person name="Holt S."/>
            <person name="Cochrane G."/>
            <person name="Meng A."/>
            <person name="Brown T."/>
            <person name="Cohen L."/>
        </authorList>
    </citation>
    <scope>NUCLEOTIDE SEQUENCE</scope>
    <source>
        <strain evidence="5">10249 10 AB</strain>
    </source>
</reference>
<dbReference type="GO" id="GO:0008146">
    <property type="term" value="F:sulfotransferase activity"/>
    <property type="evidence" value="ECO:0007669"/>
    <property type="project" value="InterPro"/>
</dbReference>
<evidence type="ECO:0000259" key="4">
    <source>
        <dbReference type="Pfam" id="PF00685"/>
    </source>
</evidence>
<name>A0A7S4AU84_9STRA</name>
<gene>
    <name evidence="5" type="ORF">PAUS00366_LOCUS19959</name>
</gene>
<dbReference type="SUPFAM" id="SSF52540">
    <property type="entry name" value="P-loop containing nucleoside triphosphate hydrolases"/>
    <property type="match status" value="1"/>
</dbReference>
<keyword evidence="2" id="KW-0808">Transferase</keyword>
<evidence type="ECO:0000256" key="2">
    <source>
        <dbReference type="ARBA" id="ARBA00022679"/>
    </source>
</evidence>
<dbReference type="InterPro" id="IPR027417">
    <property type="entry name" value="P-loop_NTPase"/>
</dbReference>
<dbReference type="EMBL" id="HBIX01029824">
    <property type="protein sequence ID" value="CAE0727199.1"/>
    <property type="molecule type" value="Transcribed_RNA"/>
</dbReference>
<feature type="compositionally biased region" description="Basic and acidic residues" evidence="3">
    <location>
        <begin position="17"/>
        <end position="28"/>
    </location>
</feature>
<comment type="similarity">
    <text evidence="1">Belongs to the sulfotransferase 1 family.</text>
</comment>
<dbReference type="InterPro" id="IPR000863">
    <property type="entry name" value="Sulfotransferase_dom"/>
</dbReference>
<organism evidence="5">
    <name type="scientific">Pseudo-nitzschia australis</name>
    <dbReference type="NCBI Taxonomy" id="44445"/>
    <lineage>
        <taxon>Eukaryota</taxon>
        <taxon>Sar</taxon>
        <taxon>Stramenopiles</taxon>
        <taxon>Ochrophyta</taxon>
        <taxon>Bacillariophyta</taxon>
        <taxon>Bacillariophyceae</taxon>
        <taxon>Bacillariophycidae</taxon>
        <taxon>Bacillariales</taxon>
        <taxon>Bacillariaceae</taxon>
        <taxon>Pseudo-nitzschia</taxon>
    </lineage>
</organism>
<feature type="region of interest" description="Disordered" evidence="3">
    <location>
        <begin position="1"/>
        <end position="28"/>
    </location>
</feature>
<protein>
    <recommendedName>
        <fullName evidence="4">Sulfotransferase domain-containing protein</fullName>
    </recommendedName>
</protein>
<dbReference type="PANTHER" id="PTHR11783">
    <property type="entry name" value="SULFOTRANSFERASE SULT"/>
    <property type="match status" value="1"/>
</dbReference>
<evidence type="ECO:0000313" key="5">
    <source>
        <dbReference type="EMBL" id="CAE0727199.1"/>
    </source>
</evidence>
<proteinExistence type="inferred from homology"/>
<feature type="compositionally biased region" description="Low complexity" evidence="3">
    <location>
        <begin position="1"/>
        <end position="13"/>
    </location>
</feature>
<evidence type="ECO:0000256" key="3">
    <source>
        <dbReference type="SAM" id="MobiDB-lite"/>
    </source>
</evidence>
<sequence>MESAEEPVAPVAADAEEPTKSKPKYKEYKTPQELLEHIPIGHPDSMMSKESVRKAVEEFETKPTDVIVATFPKTGTTMITWICHLMRTGARPSRSLGNGDSLDDDEKGGTFETIYELVPWPTLSWDIGYDPNVQGSEFHPRVFKSHLRMASIYPGCKYVVTIRDPAWTTLSFYNSFIAKKVPFLVSNNKFFPLMDVSTFLMDTPFVKGNYPERASIWEYYAEYHALLECPSVLMIIYEDFVADKHAHIRTLARFLDIPERNYDQFNSDYDSDDCFDLIERTRIYSSKQFMARHMSKFDEPYERAKSLNRAADISQLAPGAKVVLEYSYHQHERFDDRAIQFLEDQWKATMCREPLGYEDYEDFCCAVRARNERWFGESDSVTGKRKKSEWTKWNEKMKTNGTE</sequence>
<accession>A0A7S4AU84</accession>
<dbReference type="AlphaFoldDB" id="A0A7S4AU84"/>
<evidence type="ECO:0000256" key="1">
    <source>
        <dbReference type="ARBA" id="ARBA00005771"/>
    </source>
</evidence>
<feature type="domain" description="Sulfotransferase" evidence="4">
    <location>
        <begin position="63"/>
        <end position="258"/>
    </location>
</feature>
<dbReference type="Pfam" id="PF00685">
    <property type="entry name" value="Sulfotransfer_1"/>
    <property type="match status" value="1"/>
</dbReference>
<dbReference type="Gene3D" id="3.40.50.300">
    <property type="entry name" value="P-loop containing nucleotide triphosphate hydrolases"/>
    <property type="match status" value="1"/>
</dbReference>